<dbReference type="CDD" id="cd24000">
    <property type="entry name" value="ASKHA_NBD_HK"/>
    <property type="match status" value="1"/>
</dbReference>
<accession>A0A8K0L3A7</accession>
<dbReference type="GO" id="GO:0006096">
    <property type="term" value="P:glycolytic process"/>
    <property type="evidence" value="ECO:0007669"/>
    <property type="project" value="UniProtKB-UniPathway"/>
</dbReference>
<evidence type="ECO:0000256" key="5">
    <source>
        <dbReference type="ARBA" id="ARBA00022840"/>
    </source>
</evidence>
<dbReference type="EC" id="2.7.1.-" evidence="6"/>
<feature type="compositionally biased region" description="Polar residues" evidence="7">
    <location>
        <begin position="412"/>
        <end position="424"/>
    </location>
</feature>
<comment type="caution">
    <text evidence="10">The sequence shown here is derived from an EMBL/GenBank/DDBJ whole genome shotgun (WGS) entry which is preliminary data.</text>
</comment>
<dbReference type="EMBL" id="JAESVG020000006">
    <property type="protein sequence ID" value="KAG8626620.1"/>
    <property type="molecule type" value="Genomic_DNA"/>
</dbReference>
<dbReference type="Gene3D" id="3.30.420.40">
    <property type="match status" value="1"/>
</dbReference>
<evidence type="ECO:0000256" key="1">
    <source>
        <dbReference type="ARBA" id="ARBA00009225"/>
    </source>
</evidence>
<dbReference type="AlphaFoldDB" id="A0A8K0L3A7"/>
<dbReference type="GO" id="GO:0006006">
    <property type="term" value="P:glucose metabolic process"/>
    <property type="evidence" value="ECO:0007669"/>
    <property type="project" value="TreeGrafter"/>
</dbReference>
<feature type="domain" description="Hexokinase N-terminal" evidence="8">
    <location>
        <begin position="15"/>
        <end position="210"/>
    </location>
</feature>
<name>A0A8K0L3A7_9PEZI</name>
<evidence type="ECO:0000259" key="8">
    <source>
        <dbReference type="Pfam" id="PF00349"/>
    </source>
</evidence>
<dbReference type="SUPFAM" id="SSF53067">
    <property type="entry name" value="Actin-like ATPase domain"/>
    <property type="match status" value="2"/>
</dbReference>
<keyword evidence="5 6" id="KW-0067">ATP-binding</keyword>
<dbReference type="Pfam" id="PF00349">
    <property type="entry name" value="Hexokinase_1"/>
    <property type="match status" value="1"/>
</dbReference>
<evidence type="ECO:0000256" key="2">
    <source>
        <dbReference type="ARBA" id="ARBA00022679"/>
    </source>
</evidence>
<dbReference type="InterPro" id="IPR043129">
    <property type="entry name" value="ATPase_NBD"/>
</dbReference>
<feature type="domain" description="Hexokinase C-terminal" evidence="9">
    <location>
        <begin position="216"/>
        <end position="502"/>
    </location>
</feature>
<comment type="similarity">
    <text evidence="1 6">Belongs to the hexokinase family.</text>
</comment>
<gene>
    <name evidence="10" type="ORF">KVT40_005565</name>
</gene>
<dbReference type="GO" id="GO:0005536">
    <property type="term" value="F:D-glucose binding"/>
    <property type="evidence" value="ECO:0007669"/>
    <property type="project" value="InterPro"/>
</dbReference>
<evidence type="ECO:0000256" key="6">
    <source>
        <dbReference type="RuleBase" id="RU362007"/>
    </source>
</evidence>
<evidence type="ECO:0000256" key="3">
    <source>
        <dbReference type="ARBA" id="ARBA00022741"/>
    </source>
</evidence>
<dbReference type="Proteomes" id="UP000809789">
    <property type="component" value="Unassembled WGS sequence"/>
</dbReference>
<dbReference type="InterPro" id="IPR001312">
    <property type="entry name" value="Hexokinase"/>
</dbReference>
<dbReference type="Pfam" id="PF03727">
    <property type="entry name" value="Hexokinase_2"/>
    <property type="match status" value="1"/>
</dbReference>
<keyword evidence="6" id="KW-0324">Glycolysis</keyword>
<organism evidence="10 11">
    <name type="scientific">Elsinoe batatas</name>
    <dbReference type="NCBI Taxonomy" id="2601811"/>
    <lineage>
        <taxon>Eukaryota</taxon>
        <taxon>Fungi</taxon>
        <taxon>Dikarya</taxon>
        <taxon>Ascomycota</taxon>
        <taxon>Pezizomycotina</taxon>
        <taxon>Dothideomycetes</taxon>
        <taxon>Dothideomycetidae</taxon>
        <taxon>Myriangiales</taxon>
        <taxon>Elsinoaceae</taxon>
        <taxon>Elsinoe</taxon>
    </lineage>
</organism>
<dbReference type="PANTHER" id="PTHR19443:SF24">
    <property type="entry name" value="PHOSPHOTRANSFERASE"/>
    <property type="match status" value="1"/>
</dbReference>
<dbReference type="GO" id="GO:0006013">
    <property type="term" value="P:mannose metabolic process"/>
    <property type="evidence" value="ECO:0007669"/>
    <property type="project" value="TreeGrafter"/>
</dbReference>
<dbReference type="GO" id="GO:0005829">
    <property type="term" value="C:cytosol"/>
    <property type="evidence" value="ECO:0007669"/>
    <property type="project" value="TreeGrafter"/>
</dbReference>
<evidence type="ECO:0000256" key="4">
    <source>
        <dbReference type="ARBA" id="ARBA00022777"/>
    </source>
</evidence>
<dbReference type="Gene3D" id="3.40.367.20">
    <property type="match status" value="1"/>
</dbReference>
<dbReference type="GO" id="GO:0005524">
    <property type="term" value="F:ATP binding"/>
    <property type="evidence" value="ECO:0007669"/>
    <property type="project" value="UniProtKB-UniRule"/>
</dbReference>
<dbReference type="OrthoDB" id="419537at2759"/>
<evidence type="ECO:0000313" key="10">
    <source>
        <dbReference type="EMBL" id="KAG8626620.1"/>
    </source>
</evidence>
<dbReference type="GO" id="GO:0019158">
    <property type="term" value="F:mannokinase activity"/>
    <property type="evidence" value="ECO:0007669"/>
    <property type="project" value="TreeGrafter"/>
</dbReference>
<keyword evidence="4 6" id="KW-0418">Kinase</keyword>
<keyword evidence="11" id="KW-1185">Reference proteome</keyword>
<dbReference type="PANTHER" id="PTHR19443">
    <property type="entry name" value="HEXOKINASE"/>
    <property type="match status" value="1"/>
</dbReference>
<keyword evidence="3 6" id="KW-0547">Nucleotide-binding</keyword>
<evidence type="ECO:0000256" key="7">
    <source>
        <dbReference type="SAM" id="MobiDB-lite"/>
    </source>
</evidence>
<evidence type="ECO:0000259" key="9">
    <source>
        <dbReference type="Pfam" id="PF03727"/>
    </source>
</evidence>
<dbReference type="GO" id="GO:0001678">
    <property type="term" value="P:intracellular glucose homeostasis"/>
    <property type="evidence" value="ECO:0007669"/>
    <property type="project" value="InterPro"/>
</dbReference>
<sequence>MEEYLTEVRQALTAHLAPTTLKGLSTRLQTEFRSKLQSSDISFLPSYHHTLPSGSETGTFLALDVGGSNFRLALIALHTRAQPIEEEQTQVLHTLTFPIDASVRALRGHAFFQWMGDRIKDMLDSCPNVTSGFNAESPLQMGLAWSFPIHATSQRSGYLLAMGKGFSATIGIEGQDLSSLIMGPCQALQLPVHLSTVINDGSASLLSQAYRESTTRMSLILGTGTNSSIYLPVSALSESKLGSRPSSWLSKAQRVCVNTELSMHGRNVWPLTRWDEALDRDHERPGFQPFEHLVSGRYLGEIVRLILLDAISDANLFDGAIPQALEVPYILDSGVLAAFATDGQAALDKASKLFTSKFPLDRPMTRYEASFIRDVAAIVSKRAAAYEAAAVHALWELRGQCEAQLKYHENQQEPSTPSNGNRNGTKVGMDLLSHKEMKVTIACNGSILEKYPGFRERCQEYIDALTTLSVEEMGLEGREARLVELSMARESSMFGAAVAAACCEENEMGTG</sequence>
<dbReference type="GO" id="GO:0004340">
    <property type="term" value="F:glucokinase activity"/>
    <property type="evidence" value="ECO:0007669"/>
    <property type="project" value="TreeGrafter"/>
</dbReference>
<dbReference type="PROSITE" id="PS51748">
    <property type="entry name" value="HEXOKINASE_2"/>
    <property type="match status" value="1"/>
</dbReference>
<dbReference type="GO" id="GO:0005739">
    <property type="term" value="C:mitochondrion"/>
    <property type="evidence" value="ECO:0007669"/>
    <property type="project" value="TreeGrafter"/>
</dbReference>
<dbReference type="InterPro" id="IPR022673">
    <property type="entry name" value="Hexokinase_C"/>
</dbReference>
<reference evidence="10" key="1">
    <citation type="submission" date="2021-07" db="EMBL/GenBank/DDBJ databases">
        <title>Elsinoe batatas strain:CRI-CJ2 Genome sequencing and assembly.</title>
        <authorList>
            <person name="Huang L."/>
        </authorList>
    </citation>
    <scope>NUCLEOTIDE SEQUENCE</scope>
    <source>
        <strain evidence="10">CRI-CJ2</strain>
    </source>
</reference>
<dbReference type="PRINTS" id="PR00475">
    <property type="entry name" value="HEXOKINASE"/>
</dbReference>
<dbReference type="InterPro" id="IPR022672">
    <property type="entry name" value="Hexokinase_N"/>
</dbReference>
<keyword evidence="2 6" id="KW-0808">Transferase</keyword>
<feature type="region of interest" description="Disordered" evidence="7">
    <location>
        <begin position="407"/>
        <end position="426"/>
    </location>
</feature>
<dbReference type="GO" id="GO:0008865">
    <property type="term" value="F:fructokinase activity"/>
    <property type="evidence" value="ECO:0007669"/>
    <property type="project" value="TreeGrafter"/>
</dbReference>
<dbReference type="UniPathway" id="UPA00109">
    <property type="reaction ID" value="UER00180"/>
</dbReference>
<proteinExistence type="inferred from homology"/>
<protein>
    <recommendedName>
        <fullName evidence="6">Phosphotransferase</fullName>
        <ecNumber evidence="6">2.7.1.-</ecNumber>
    </recommendedName>
</protein>
<evidence type="ECO:0000313" key="11">
    <source>
        <dbReference type="Proteomes" id="UP000809789"/>
    </source>
</evidence>